<evidence type="ECO:0000313" key="2">
    <source>
        <dbReference type="Proteomes" id="UP001172082"/>
    </source>
</evidence>
<accession>A0ABT8KI00</accession>
<gene>
    <name evidence="1" type="ORF">QQ008_00835</name>
</gene>
<dbReference type="RefSeq" id="WP_346749905.1">
    <property type="nucleotide sequence ID" value="NZ_JAUJEA010000001.1"/>
</dbReference>
<dbReference type="Gene3D" id="2.40.128.140">
    <property type="entry name" value="Outer membrane protein"/>
    <property type="match status" value="1"/>
</dbReference>
<dbReference type="InterPro" id="IPR018707">
    <property type="entry name" value="LpxR"/>
</dbReference>
<reference evidence="1" key="1">
    <citation type="submission" date="2023-06" db="EMBL/GenBank/DDBJ databases">
        <title>Genomic of Parafulvivirga corallium.</title>
        <authorList>
            <person name="Wang G."/>
        </authorList>
    </citation>
    <scope>NUCLEOTIDE SEQUENCE</scope>
    <source>
        <strain evidence="1">BMA10</strain>
    </source>
</reference>
<keyword evidence="2" id="KW-1185">Reference proteome</keyword>
<evidence type="ECO:0000313" key="1">
    <source>
        <dbReference type="EMBL" id="MDN5199874.1"/>
    </source>
</evidence>
<organism evidence="1 2">
    <name type="scientific">Splendidivirga corallicola</name>
    <dbReference type="NCBI Taxonomy" id="3051826"/>
    <lineage>
        <taxon>Bacteria</taxon>
        <taxon>Pseudomonadati</taxon>
        <taxon>Bacteroidota</taxon>
        <taxon>Cytophagia</taxon>
        <taxon>Cytophagales</taxon>
        <taxon>Splendidivirgaceae</taxon>
        <taxon>Splendidivirga</taxon>
    </lineage>
</organism>
<dbReference type="Proteomes" id="UP001172082">
    <property type="component" value="Unassembled WGS sequence"/>
</dbReference>
<dbReference type="EMBL" id="JAUJEA010000001">
    <property type="protein sequence ID" value="MDN5199874.1"/>
    <property type="molecule type" value="Genomic_DNA"/>
</dbReference>
<protein>
    <submittedName>
        <fullName evidence="1">Lipid A deacylase LpxR family protein</fullName>
    </submittedName>
</protein>
<proteinExistence type="predicted"/>
<name>A0ABT8KI00_9BACT</name>
<comment type="caution">
    <text evidence="1">The sequence shown here is derived from an EMBL/GenBank/DDBJ whole genome shotgun (WGS) entry which is preliminary data.</text>
</comment>
<dbReference type="InterPro" id="IPR037107">
    <property type="entry name" value="Put_OMP_sf"/>
</dbReference>
<dbReference type="Pfam" id="PF09982">
    <property type="entry name" value="LpxR"/>
    <property type="match status" value="1"/>
</dbReference>
<sequence>MLKKFCFLITVLITLGHLPEVHGQAKNRKVLRNEIGIKLDNDRFTPKVTDRYYSNGITLSWHRAVRDSSFLRRLLPKKLSVQKIVWGAEISHKIYTPKEIEFVSVHRLDRPYAAVVSATGSLNIFFTDQALLKTDLELGATGPIASGETLQKWWHERLDIFEPLGWRNQITNSPIINVRISYLKKLFGNDILDLTSKSQLAFGTIRANFRQGGLLRLGVLEPLNNSILSSGKLGSHPLKHDVEVYFFFGTDVEYVHYNGLIQGNWIGSESPHTEEIHRWVTHWKYGVNLGFRRANFSFSLINLSPEVKGALKHQYASMELSVRF</sequence>